<dbReference type="GO" id="GO:0046872">
    <property type="term" value="F:metal ion binding"/>
    <property type="evidence" value="ECO:0007669"/>
    <property type="project" value="UniProtKB-KW"/>
</dbReference>
<dbReference type="InterPro" id="IPR001584">
    <property type="entry name" value="Integrase_cat-core"/>
</dbReference>
<dbReference type="PANTHER" id="PTHR42648:SF11">
    <property type="entry name" value="TRANSPOSON TY4-P GAG-POL POLYPROTEIN"/>
    <property type="match status" value="1"/>
</dbReference>
<dbReference type="EMBL" id="NCKW01010737">
    <property type="protein sequence ID" value="POM65020.1"/>
    <property type="molecule type" value="Genomic_DNA"/>
</dbReference>
<dbReference type="OrthoDB" id="120564at2759"/>
<dbReference type="InterPro" id="IPR036397">
    <property type="entry name" value="RNaseH_sf"/>
</dbReference>
<dbReference type="AlphaFoldDB" id="A0A2P4XHJ5"/>
<dbReference type="GO" id="GO:0003887">
    <property type="term" value="F:DNA-directed DNA polymerase activity"/>
    <property type="evidence" value="ECO:0007669"/>
    <property type="project" value="UniProtKB-KW"/>
</dbReference>
<evidence type="ECO:0000256" key="5">
    <source>
        <dbReference type="ARBA" id="ARBA00022842"/>
    </source>
</evidence>
<dbReference type="GO" id="GO:0003676">
    <property type="term" value="F:nucleic acid binding"/>
    <property type="evidence" value="ECO:0007669"/>
    <property type="project" value="InterPro"/>
</dbReference>
<keyword evidence="6" id="KW-0229">DNA integration</keyword>
<keyword evidence="7" id="KW-0695">RNA-directed DNA polymerase</keyword>
<keyword evidence="2" id="KW-0479">Metal-binding</keyword>
<dbReference type="Pfam" id="PF00665">
    <property type="entry name" value="rve"/>
    <property type="match status" value="1"/>
</dbReference>
<evidence type="ECO:0000313" key="11">
    <source>
        <dbReference type="EMBL" id="POM65020.1"/>
    </source>
</evidence>
<evidence type="ECO:0000256" key="7">
    <source>
        <dbReference type="ARBA" id="ARBA00022918"/>
    </source>
</evidence>
<dbReference type="Pfam" id="PF25597">
    <property type="entry name" value="SH3_retrovirus"/>
    <property type="match status" value="1"/>
</dbReference>
<keyword evidence="12" id="KW-1185">Reference proteome</keyword>
<keyword evidence="5" id="KW-0460">Magnesium</keyword>
<dbReference type="Proteomes" id="UP000237271">
    <property type="component" value="Unassembled WGS sequence"/>
</dbReference>
<feature type="non-terminal residue" evidence="11">
    <location>
        <position position="389"/>
    </location>
</feature>
<dbReference type="PANTHER" id="PTHR42648">
    <property type="entry name" value="TRANSPOSASE, PUTATIVE-RELATED"/>
    <property type="match status" value="1"/>
</dbReference>
<proteinExistence type="predicted"/>
<comment type="caution">
    <text evidence="11">The sequence shown here is derived from an EMBL/GenBank/DDBJ whole genome shotgun (WGS) entry which is preliminary data.</text>
</comment>
<reference evidence="11 12" key="1">
    <citation type="journal article" date="2017" name="Genome Biol. Evol.">
        <title>Phytophthora megakarya and P. palmivora, closely related causal agents of cacao black pod rot, underwent increases in genome sizes and gene numbers by different mechanisms.</title>
        <authorList>
            <person name="Ali S.S."/>
            <person name="Shao J."/>
            <person name="Lary D.J."/>
            <person name="Kronmiller B."/>
            <person name="Shen D."/>
            <person name="Strem M.D."/>
            <person name="Amoako-Attah I."/>
            <person name="Akrofi A.Y."/>
            <person name="Begoude B.A."/>
            <person name="Ten Hoopen G.M."/>
            <person name="Coulibaly K."/>
            <person name="Kebe B.I."/>
            <person name="Melnick R.L."/>
            <person name="Guiltinan M.J."/>
            <person name="Tyler B.M."/>
            <person name="Meinhardt L.W."/>
            <person name="Bailey B.A."/>
        </authorList>
    </citation>
    <scope>NUCLEOTIDE SEQUENCE [LARGE SCALE GENOMIC DNA]</scope>
    <source>
        <strain evidence="12">sbr112.9</strain>
    </source>
</reference>
<evidence type="ECO:0000256" key="4">
    <source>
        <dbReference type="ARBA" id="ARBA00022801"/>
    </source>
</evidence>
<keyword evidence="9" id="KW-0233">DNA recombination</keyword>
<dbReference type="InterPro" id="IPR057670">
    <property type="entry name" value="SH3_retrovirus"/>
</dbReference>
<keyword evidence="8" id="KW-0239">DNA-directed DNA polymerase</keyword>
<evidence type="ECO:0000256" key="1">
    <source>
        <dbReference type="ARBA" id="ARBA00022722"/>
    </source>
</evidence>
<keyword evidence="3" id="KW-0255">Endonuclease</keyword>
<evidence type="ECO:0000259" key="10">
    <source>
        <dbReference type="PROSITE" id="PS50994"/>
    </source>
</evidence>
<evidence type="ECO:0000256" key="9">
    <source>
        <dbReference type="ARBA" id="ARBA00023172"/>
    </source>
</evidence>
<name>A0A2P4XHJ5_9STRA</name>
<keyword evidence="8" id="KW-0808">Transferase</keyword>
<evidence type="ECO:0000256" key="6">
    <source>
        <dbReference type="ARBA" id="ARBA00022908"/>
    </source>
</evidence>
<keyword evidence="8" id="KW-0548">Nucleotidyltransferase</keyword>
<keyword evidence="1" id="KW-0540">Nuclease</keyword>
<dbReference type="GO" id="GO:0003964">
    <property type="term" value="F:RNA-directed DNA polymerase activity"/>
    <property type="evidence" value="ECO:0007669"/>
    <property type="project" value="UniProtKB-KW"/>
</dbReference>
<sequence>MNFPALKQMARQQVTVGMNNTLHDDLDTPCWSCRAAKMTRMSYKKMKTRRAIKPYQKLMSDMCYMGIVTYDGYSHFQLVQDEASRYLWGFLMRRKEEASDVVLAQVKWLLAQGHKIEVFNSDQGRELLNIKMTAYLTAHGIEYTWTNGYSPEENGLVGRMNGIAAAQARCILTTANMPNLLWGEAFNFAVEVRNISATKALDGETPYFVRFGECPDVSKLRIWGCLVFVFTPKKLRKNKLENPGKAGLFMGFAKHSESFRVLSLVTGNAQEVRAVDFHEEWTVVRSYVDRLLANRYGKGRARSLPTVIPFVRLPVTGVCHDSDDSSLASDEHPSKRRRCDCDATTFQTEVGTPVYTGEPVVAPLRDPELTRPAAVGDQPWRCAKATGCA</sequence>
<dbReference type="InterPro" id="IPR039537">
    <property type="entry name" value="Retrotran_Ty1/copia-like"/>
</dbReference>
<dbReference type="GO" id="GO:0006310">
    <property type="term" value="P:DNA recombination"/>
    <property type="evidence" value="ECO:0007669"/>
    <property type="project" value="UniProtKB-KW"/>
</dbReference>
<dbReference type="GO" id="GO:0016787">
    <property type="term" value="F:hydrolase activity"/>
    <property type="evidence" value="ECO:0007669"/>
    <property type="project" value="UniProtKB-KW"/>
</dbReference>
<organism evidence="11 12">
    <name type="scientific">Phytophthora palmivora</name>
    <dbReference type="NCBI Taxonomy" id="4796"/>
    <lineage>
        <taxon>Eukaryota</taxon>
        <taxon>Sar</taxon>
        <taxon>Stramenopiles</taxon>
        <taxon>Oomycota</taxon>
        <taxon>Peronosporomycetes</taxon>
        <taxon>Peronosporales</taxon>
        <taxon>Peronosporaceae</taxon>
        <taxon>Phytophthora</taxon>
    </lineage>
</organism>
<dbReference type="GO" id="GO:0004519">
    <property type="term" value="F:endonuclease activity"/>
    <property type="evidence" value="ECO:0007669"/>
    <property type="project" value="UniProtKB-KW"/>
</dbReference>
<keyword evidence="4" id="KW-0378">Hydrolase</keyword>
<dbReference type="Gene3D" id="3.30.420.10">
    <property type="entry name" value="Ribonuclease H-like superfamily/Ribonuclease H"/>
    <property type="match status" value="1"/>
</dbReference>
<gene>
    <name evidence="11" type="ORF">PHPALM_19355</name>
</gene>
<evidence type="ECO:0000256" key="2">
    <source>
        <dbReference type="ARBA" id="ARBA00022723"/>
    </source>
</evidence>
<accession>A0A2P4XHJ5</accession>
<dbReference type="GO" id="GO:0015074">
    <property type="term" value="P:DNA integration"/>
    <property type="evidence" value="ECO:0007669"/>
    <property type="project" value="UniProtKB-KW"/>
</dbReference>
<feature type="domain" description="Integrase catalytic" evidence="10">
    <location>
        <begin position="50"/>
        <end position="214"/>
    </location>
</feature>
<dbReference type="InterPro" id="IPR012337">
    <property type="entry name" value="RNaseH-like_sf"/>
</dbReference>
<dbReference type="PROSITE" id="PS50994">
    <property type="entry name" value="INTEGRASE"/>
    <property type="match status" value="1"/>
</dbReference>
<dbReference type="SUPFAM" id="SSF53098">
    <property type="entry name" value="Ribonuclease H-like"/>
    <property type="match status" value="1"/>
</dbReference>
<protein>
    <submittedName>
        <fullName evidence="11">Retrotransposon protein</fullName>
    </submittedName>
</protein>
<evidence type="ECO:0000256" key="3">
    <source>
        <dbReference type="ARBA" id="ARBA00022759"/>
    </source>
</evidence>
<evidence type="ECO:0000256" key="8">
    <source>
        <dbReference type="ARBA" id="ARBA00022932"/>
    </source>
</evidence>
<evidence type="ECO:0000313" key="12">
    <source>
        <dbReference type="Proteomes" id="UP000237271"/>
    </source>
</evidence>